<dbReference type="InterPro" id="IPR003439">
    <property type="entry name" value="ABC_transporter-like_ATP-bd"/>
</dbReference>
<evidence type="ECO:0000256" key="4">
    <source>
        <dbReference type="ARBA" id="ARBA00022748"/>
    </source>
</evidence>
<sequence length="210" mass="22011">MATPALELRDLGCVRSGRALFSHLNLSVPAGRLLRVTGANGAGKTSLLRMVCGLLSPACGEVLWRGGRIATLREEFHRQLVYLGHAAALKDDLSATENLLTAARLAGGSPSEQEAAAALNAAGLRGHERSPVRTLSQGQRRRVALARLVLGSAVPLWVLDEPFNALDATAAAWLVGLVSAHVASGGVVLLTSHQADLALQPTTPQQELVL</sequence>
<dbReference type="PROSITE" id="PS00211">
    <property type="entry name" value="ABC_TRANSPORTER_1"/>
    <property type="match status" value="1"/>
</dbReference>
<dbReference type="Proteomes" id="UP001385892">
    <property type="component" value="Unassembled WGS sequence"/>
</dbReference>
<dbReference type="InterPro" id="IPR017871">
    <property type="entry name" value="ABC_transporter-like_CS"/>
</dbReference>
<proteinExistence type="predicted"/>
<evidence type="ECO:0000256" key="7">
    <source>
        <dbReference type="ARBA" id="ARBA00023136"/>
    </source>
</evidence>
<keyword evidence="6" id="KW-1278">Translocase</keyword>
<evidence type="ECO:0000256" key="2">
    <source>
        <dbReference type="ARBA" id="ARBA00022475"/>
    </source>
</evidence>
<organism evidence="9 10">
    <name type="scientific">Variovorax rhizosphaerae</name>
    <dbReference type="NCBI Taxonomy" id="1836200"/>
    <lineage>
        <taxon>Bacteria</taxon>
        <taxon>Pseudomonadati</taxon>
        <taxon>Pseudomonadota</taxon>
        <taxon>Betaproteobacteria</taxon>
        <taxon>Burkholderiales</taxon>
        <taxon>Comamonadaceae</taxon>
        <taxon>Variovorax</taxon>
    </lineage>
</organism>
<dbReference type="RefSeq" id="WP_340346545.1">
    <property type="nucleotide sequence ID" value="NZ_JBBKZT010000019.1"/>
</dbReference>
<dbReference type="Gene3D" id="3.40.50.300">
    <property type="entry name" value="P-loop containing nucleotide triphosphate hydrolases"/>
    <property type="match status" value="1"/>
</dbReference>
<name>A0ABU8WVV2_9BURK</name>
<keyword evidence="2" id="KW-1003">Cell membrane</keyword>
<dbReference type="InterPro" id="IPR027417">
    <property type="entry name" value="P-loop_NTPase"/>
</dbReference>
<keyword evidence="4" id="KW-0201">Cytochrome c-type biogenesis</keyword>
<dbReference type="SMART" id="SM00382">
    <property type="entry name" value="AAA"/>
    <property type="match status" value="1"/>
</dbReference>
<dbReference type="PANTHER" id="PTHR43499:SF1">
    <property type="entry name" value="ABC TRANSPORTER I FAMILY MEMBER 1"/>
    <property type="match status" value="1"/>
</dbReference>
<dbReference type="SUPFAM" id="SSF52540">
    <property type="entry name" value="P-loop containing nucleoside triphosphate hydrolases"/>
    <property type="match status" value="1"/>
</dbReference>
<keyword evidence="7" id="KW-0472">Membrane</keyword>
<keyword evidence="5" id="KW-0067">ATP-binding</keyword>
<gene>
    <name evidence="9" type="primary">ccmA</name>
    <name evidence="9" type="ORF">WKW82_30615</name>
</gene>
<dbReference type="InterPro" id="IPR005895">
    <property type="entry name" value="ABC_transptr_haem_export_CcmA"/>
</dbReference>
<evidence type="ECO:0000256" key="6">
    <source>
        <dbReference type="ARBA" id="ARBA00022967"/>
    </source>
</evidence>
<evidence type="ECO:0000259" key="8">
    <source>
        <dbReference type="PROSITE" id="PS50893"/>
    </source>
</evidence>
<keyword evidence="10" id="KW-1185">Reference proteome</keyword>
<evidence type="ECO:0000256" key="5">
    <source>
        <dbReference type="ARBA" id="ARBA00022840"/>
    </source>
</evidence>
<evidence type="ECO:0000313" key="10">
    <source>
        <dbReference type="Proteomes" id="UP001385892"/>
    </source>
</evidence>
<dbReference type="Pfam" id="PF00005">
    <property type="entry name" value="ABC_tran"/>
    <property type="match status" value="1"/>
</dbReference>
<dbReference type="PANTHER" id="PTHR43499">
    <property type="entry name" value="ABC TRANSPORTER I FAMILY MEMBER 1"/>
    <property type="match status" value="1"/>
</dbReference>
<reference evidence="9 10" key="1">
    <citation type="submission" date="2024-03" db="EMBL/GenBank/DDBJ databases">
        <title>Novel species of the genus Variovorax.</title>
        <authorList>
            <person name="Liu Q."/>
            <person name="Xin Y.-H."/>
        </authorList>
    </citation>
    <scope>NUCLEOTIDE SEQUENCE [LARGE SCALE GENOMIC DNA]</scope>
    <source>
        <strain evidence="9 10">KACC 18900</strain>
    </source>
</reference>
<comment type="caution">
    <text evidence="9">The sequence shown here is derived from an EMBL/GenBank/DDBJ whole genome shotgun (WGS) entry which is preliminary data.</text>
</comment>
<feature type="domain" description="ABC transporter" evidence="8">
    <location>
        <begin position="6"/>
        <end position="209"/>
    </location>
</feature>
<dbReference type="EMBL" id="JBBKZT010000019">
    <property type="protein sequence ID" value="MEJ8851029.1"/>
    <property type="molecule type" value="Genomic_DNA"/>
</dbReference>
<evidence type="ECO:0000256" key="1">
    <source>
        <dbReference type="ARBA" id="ARBA00022448"/>
    </source>
</evidence>
<keyword evidence="3" id="KW-0547">Nucleotide-binding</keyword>
<evidence type="ECO:0000313" key="9">
    <source>
        <dbReference type="EMBL" id="MEJ8851029.1"/>
    </source>
</evidence>
<protein>
    <submittedName>
        <fullName evidence="9">Cytochrome c biogenesis heme-transporting ATPase CcmA</fullName>
    </submittedName>
</protein>
<dbReference type="PROSITE" id="PS50893">
    <property type="entry name" value="ABC_TRANSPORTER_2"/>
    <property type="match status" value="1"/>
</dbReference>
<dbReference type="NCBIfam" id="TIGR01189">
    <property type="entry name" value="ccmA"/>
    <property type="match status" value="1"/>
</dbReference>
<dbReference type="InterPro" id="IPR003593">
    <property type="entry name" value="AAA+_ATPase"/>
</dbReference>
<dbReference type="NCBIfam" id="NF010061">
    <property type="entry name" value="PRK13538.1"/>
    <property type="match status" value="1"/>
</dbReference>
<keyword evidence="1" id="KW-0813">Transport</keyword>
<evidence type="ECO:0000256" key="3">
    <source>
        <dbReference type="ARBA" id="ARBA00022741"/>
    </source>
</evidence>
<accession>A0ABU8WVV2</accession>